<organism evidence="1 2">
    <name type="scientific">Forsythia ovata</name>
    <dbReference type="NCBI Taxonomy" id="205694"/>
    <lineage>
        <taxon>Eukaryota</taxon>
        <taxon>Viridiplantae</taxon>
        <taxon>Streptophyta</taxon>
        <taxon>Embryophyta</taxon>
        <taxon>Tracheophyta</taxon>
        <taxon>Spermatophyta</taxon>
        <taxon>Magnoliopsida</taxon>
        <taxon>eudicotyledons</taxon>
        <taxon>Gunneridae</taxon>
        <taxon>Pentapetalae</taxon>
        <taxon>asterids</taxon>
        <taxon>lamiids</taxon>
        <taxon>Lamiales</taxon>
        <taxon>Oleaceae</taxon>
        <taxon>Forsythieae</taxon>
        <taxon>Forsythia</taxon>
    </lineage>
</organism>
<name>A0ABD1T5C2_9LAMI</name>
<dbReference type="NCBIfam" id="TIGR01589">
    <property type="entry name" value="A_thal_3526"/>
    <property type="match status" value="1"/>
</dbReference>
<protein>
    <submittedName>
        <fullName evidence="1">Uncharacterized protein</fullName>
    </submittedName>
</protein>
<gene>
    <name evidence="1" type="ORF">Fot_31581</name>
</gene>
<dbReference type="EMBL" id="JBFOLJ010000009">
    <property type="protein sequence ID" value="KAL2507934.1"/>
    <property type="molecule type" value="Genomic_DNA"/>
</dbReference>
<dbReference type="InterPro" id="IPR006476">
    <property type="entry name" value="CHP01589_pln"/>
</dbReference>
<dbReference type="Pfam" id="PF09713">
    <property type="entry name" value="A_thal_3526"/>
    <property type="match status" value="1"/>
</dbReference>
<evidence type="ECO:0000313" key="1">
    <source>
        <dbReference type="EMBL" id="KAL2507934.1"/>
    </source>
</evidence>
<dbReference type="PANTHER" id="PTHR31871:SF1">
    <property type="entry name" value="HISTIDINE-TRNA LIGASE"/>
    <property type="match status" value="1"/>
</dbReference>
<sequence>MASGDGANKVHEDIARVQKCIEKCLMVYMNKKEAMDTLITQDHQDPDVAEIVWHRLETQNPEFFKAYHLMRLVRQQIVEFNRLLSEQAELMRRTGLSGMTSVPMSNESNVSTSKTVFYLNS</sequence>
<accession>A0ABD1T5C2</accession>
<dbReference type="PANTHER" id="PTHR31871">
    <property type="entry name" value="OS02G0137100 PROTEIN"/>
    <property type="match status" value="1"/>
</dbReference>
<keyword evidence="2" id="KW-1185">Reference proteome</keyword>
<dbReference type="AlphaFoldDB" id="A0ABD1T5C2"/>
<dbReference type="Proteomes" id="UP001604277">
    <property type="component" value="Unassembled WGS sequence"/>
</dbReference>
<comment type="caution">
    <text evidence="1">The sequence shown here is derived from an EMBL/GenBank/DDBJ whole genome shotgun (WGS) entry which is preliminary data.</text>
</comment>
<reference evidence="2" key="1">
    <citation type="submission" date="2024-07" db="EMBL/GenBank/DDBJ databases">
        <title>Two chromosome-level genome assemblies of Korean endemic species Abeliophyllum distichum and Forsythia ovata (Oleaceae).</title>
        <authorList>
            <person name="Jang H."/>
        </authorList>
    </citation>
    <scope>NUCLEOTIDE SEQUENCE [LARGE SCALE GENOMIC DNA]</scope>
</reference>
<evidence type="ECO:0000313" key="2">
    <source>
        <dbReference type="Proteomes" id="UP001604277"/>
    </source>
</evidence>
<proteinExistence type="predicted"/>